<accession>A0ABN9RD22</accession>
<evidence type="ECO:0000313" key="2">
    <source>
        <dbReference type="EMBL" id="CAK0816896.1"/>
    </source>
</evidence>
<dbReference type="Proteomes" id="UP001189429">
    <property type="component" value="Unassembled WGS sequence"/>
</dbReference>
<evidence type="ECO:0000313" key="3">
    <source>
        <dbReference type="Proteomes" id="UP001189429"/>
    </source>
</evidence>
<proteinExistence type="predicted"/>
<protein>
    <submittedName>
        <fullName evidence="2">Uncharacterized protein</fullName>
    </submittedName>
</protein>
<organism evidence="2 3">
    <name type="scientific">Prorocentrum cordatum</name>
    <dbReference type="NCBI Taxonomy" id="2364126"/>
    <lineage>
        <taxon>Eukaryota</taxon>
        <taxon>Sar</taxon>
        <taxon>Alveolata</taxon>
        <taxon>Dinophyceae</taxon>
        <taxon>Prorocentrales</taxon>
        <taxon>Prorocentraceae</taxon>
        <taxon>Prorocentrum</taxon>
    </lineage>
</organism>
<sequence length="1386" mass="153127">MQQFLEQVRADLKSQTTVSAHCVLKGQVQRDLKLQTAAIKTYLGSVHGELKEQMAANKTDLDNVNSFATAQLSGEAPIEYLERIREETTMQKAAAKTDLDQGTNHLREQKAELSADLDKINCQAKEFEVKLGAELVELKSSALDTAHPPVAPCLHAKGAEGLPPGRLEARIGAPSGASRKLLQHRQRRPLRVWLLGAPVPLRVAVVAGGLGILLGDLAVLLVRAFDCARLVSVQICSLILASLGGVKYLVLSPNEGMSEEEIDMRSVLDFGQAGTRGGLPTGLRAAKGQPDYRFKERPRGAALQSWIMVRLAPGETADEAARAFVATAALDAVRGMPTPPPAEGARALEIKRGAACRCFGDLKSVVDSSGLCEFEDWVLSGPRTTLYVEKEIAKQSGGPVHRHAAWKHENKLDDDEQGVVAHEMLSESLELACTHGQVDATNLASWEELARHLQVLGHKTKKKKETIKEFDGQDYCLGRARRTRGAIIGLELLKWVAESAARDSANLKEERKATEEIGRRSAVGRRVNDCIAALNNLHGEGDFCSKARPSEAQFSAVDTLWQAVSGDKPPDNAPSPEAALVELLGTGSLGYGSDGPTVVAPHDRGLVSWPESAGCVSLLEVLPEPDRQEVIDGKNSMMLRAEEVRPGATKVYWDKTLQSNADEYMRFVQDLLDRGMVELRTRREFEVGVFFVRKKSGRLRLIVDARAVNQALKRPPTIHMASTAALVNMEVEGGAQLEFSIQDIADCFYQFRVPDYMVPWFGMRPLRARQLGVKVVDGLAVSEGAWVYPCLRVLPMGFAWAMRWTQQAHRELLRRGGLGGIESELVDRQIAPSVDSPQVPRVVYVDNEIFVSSRPGATRGARRQAAKVMAEAGLPLREVEESKTVVEALGLELDGIKLRARLARAKRWRSSSFTHAMLLNRPALCVFRSAYDFARKHYRAPVPLWPSVRQELANALHLVPLLAVQFDLPWSGRVTCSDATLRGYAVQEADMEPSAVREVGRWSERWRFRIQSTLRPREVYIMYTQPCLYGFLKALVEPLVVKRFWIYLWLVLLGPLGPLRKEFPEIPKGFISEGSWRTIQARRLRRRWMPGDGGPLERQPRGRAVGTGGLTTLEQEGIAQATRQDYERRLDRFDVFCRTHGLTTASDVELKKAVGEYMELPFNQGEPSSSGAKLRAAIRHRGPGLHHAGRQLKLPRMARALQGWRGLVRPLAWAPAPWAALAALAVALIDLGQRRAALGVMLAADAYLRPRELLTLRADHRVLAQPRAGGDYRFTSLELRPKKELQSAATKGFSDSILLNSPAKSFVGPRLEQIVSQSQPVDLLSPWSGADFNAMFKVAAALFGLKSWELTRRRASLHRGRQLLLAEADQLLEGALGDGRTNGFAR</sequence>
<dbReference type="SUPFAM" id="SSF56672">
    <property type="entry name" value="DNA/RNA polymerases"/>
    <property type="match status" value="1"/>
</dbReference>
<gene>
    <name evidence="2" type="ORF">PCOR1329_LOCUS19663</name>
</gene>
<feature type="coiled-coil region" evidence="1">
    <location>
        <begin position="103"/>
        <end position="130"/>
    </location>
</feature>
<keyword evidence="1" id="KW-0175">Coiled coil</keyword>
<dbReference type="Gene3D" id="3.10.10.10">
    <property type="entry name" value="HIV Type 1 Reverse Transcriptase, subunit A, domain 1"/>
    <property type="match status" value="1"/>
</dbReference>
<name>A0ABN9RD22_9DINO</name>
<reference evidence="2" key="1">
    <citation type="submission" date="2023-10" db="EMBL/GenBank/DDBJ databases">
        <authorList>
            <person name="Chen Y."/>
            <person name="Shah S."/>
            <person name="Dougan E. K."/>
            <person name="Thang M."/>
            <person name="Chan C."/>
        </authorList>
    </citation>
    <scope>NUCLEOTIDE SEQUENCE [LARGE SCALE GENOMIC DNA]</scope>
</reference>
<comment type="caution">
    <text evidence="2">The sequence shown here is derived from an EMBL/GenBank/DDBJ whole genome shotgun (WGS) entry which is preliminary data.</text>
</comment>
<feature type="non-terminal residue" evidence="2">
    <location>
        <position position="1386"/>
    </location>
</feature>
<evidence type="ECO:0000256" key="1">
    <source>
        <dbReference type="SAM" id="Coils"/>
    </source>
</evidence>
<dbReference type="EMBL" id="CAUYUJ010006303">
    <property type="protein sequence ID" value="CAK0816896.1"/>
    <property type="molecule type" value="Genomic_DNA"/>
</dbReference>
<keyword evidence="3" id="KW-1185">Reference proteome</keyword>
<dbReference type="InterPro" id="IPR043502">
    <property type="entry name" value="DNA/RNA_pol_sf"/>
</dbReference>